<dbReference type="InterPro" id="IPR004710">
    <property type="entry name" value="Bilac:Na_transpt"/>
</dbReference>
<evidence type="ECO:0000313" key="9">
    <source>
        <dbReference type="Proteomes" id="UP000694545"/>
    </source>
</evidence>
<feature type="transmembrane region" description="Helical" evidence="7">
    <location>
        <begin position="268"/>
        <end position="288"/>
    </location>
</feature>
<sequence>MSISLSAHSKYYELAISVVVPVVTILVMLSIGCTLEMKKLCGHIKRPWGIAVGMMCQFGLMPLLACILLMNVSVGSIQALAIFFIGCCPGGATSNVISYWIDADMDLSISVTVFSNVATLGTMPLFLFLFSSFWESEDNVEVPFKTIGTIFPGLLIPTACGIFVNYRWPKQSKIILKVGSIVGAILVPVLVILNVVMYEGSWDVGPSLLRVAAIFPLVGYLAGFLLARLTCQSWQRCRTISVGTGTQNMQLCVTALQMSFSAKHFGQVLPFLMIYAIFQLLYLLGIVVTQLSPPLLGSCVCAYGVCEQLQFVVGIYGPCPPGQSPKGPPSGHLQPHQFQNVTPFL</sequence>
<feature type="transmembrane region" description="Helical" evidence="7">
    <location>
        <begin position="113"/>
        <end position="134"/>
    </location>
</feature>
<dbReference type="OMA" id="IMVAMGC"/>
<accession>A0A8D2Q315</accession>
<dbReference type="Proteomes" id="UP000694545">
    <property type="component" value="Unplaced"/>
</dbReference>
<keyword evidence="3 7" id="KW-0812">Transmembrane</keyword>
<evidence type="ECO:0000313" key="8">
    <source>
        <dbReference type="Ensembl" id="ENSVKKP00000015735.1"/>
    </source>
</evidence>
<evidence type="ECO:0000256" key="4">
    <source>
        <dbReference type="ARBA" id="ARBA00022847"/>
    </source>
</evidence>
<evidence type="ECO:0000256" key="5">
    <source>
        <dbReference type="ARBA" id="ARBA00022989"/>
    </source>
</evidence>
<proteinExistence type="inferred from homology"/>
<reference evidence="8" key="1">
    <citation type="submission" date="2025-08" db="UniProtKB">
        <authorList>
            <consortium name="Ensembl"/>
        </authorList>
    </citation>
    <scope>IDENTIFICATION</scope>
</reference>
<reference evidence="8" key="2">
    <citation type="submission" date="2025-09" db="UniProtKB">
        <authorList>
            <consortium name="Ensembl"/>
        </authorList>
    </citation>
    <scope>IDENTIFICATION</scope>
</reference>
<dbReference type="InterPro" id="IPR002657">
    <property type="entry name" value="BilAc:Na_symport/Acr3"/>
</dbReference>
<feature type="transmembrane region" description="Helical" evidence="7">
    <location>
        <begin position="47"/>
        <end position="70"/>
    </location>
</feature>
<evidence type="ECO:0000256" key="2">
    <source>
        <dbReference type="ARBA" id="ARBA00006528"/>
    </source>
</evidence>
<evidence type="ECO:0000256" key="3">
    <source>
        <dbReference type="ARBA" id="ARBA00022692"/>
    </source>
</evidence>
<comment type="subcellular location">
    <subcellularLocation>
        <location evidence="1">Membrane</location>
        <topology evidence="1">Multi-pass membrane protein</topology>
    </subcellularLocation>
</comment>
<keyword evidence="5 7" id="KW-1133">Transmembrane helix</keyword>
<keyword evidence="9" id="KW-1185">Reference proteome</keyword>
<dbReference type="GO" id="GO:0016020">
    <property type="term" value="C:membrane"/>
    <property type="evidence" value="ECO:0007669"/>
    <property type="project" value="UniProtKB-SubCell"/>
</dbReference>
<dbReference type="GO" id="GO:0008508">
    <property type="term" value="F:bile acid:sodium symporter activity"/>
    <property type="evidence" value="ECO:0007669"/>
    <property type="project" value="TreeGrafter"/>
</dbReference>
<keyword evidence="6 7" id="KW-0472">Membrane</keyword>
<name>A0A8D2Q315_VARKO</name>
<feature type="transmembrane region" description="Helical" evidence="7">
    <location>
        <begin position="208"/>
        <end position="229"/>
    </location>
</feature>
<keyword evidence="4" id="KW-0769">Symport</keyword>
<dbReference type="InterPro" id="IPR038770">
    <property type="entry name" value="Na+/solute_symporter_sf"/>
</dbReference>
<evidence type="ECO:0000256" key="6">
    <source>
        <dbReference type="ARBA" id="ARBA00023136"/>
    </source>
</evidence>
<organism evidence="8 9">
    <name type="scientific">Varanus komodoensis</name>
    <name type="common">Komodo dragon</name>
    <dbReference type="NCBI Taxonomy" id="61221"/>
    <lineage>
        <taxon>Eukaryota</taxon>
        <taxon>Metazoa</taxon>
        <taxon>Chordata</taxon>
        <taxon>Craniata</taxon>
        <taxon>Vertebrata</taxon>
        <taxon>Euteleostomi</taxon>
        <taxon>Lepidosauria</taxon>
        <taxon>Squamata</taxon>
        <taxon>Bifurcata</taxon>
        <taxon>Unidentata</taxon>
        <taxon>Episquamata</taxon>
        <taxon>Toxicofera</taxon>
        <taxon>Anguimorpha</taxon>
        <taxon>Paleoanguimorpha</taxon>
        <taxon>Varanoidea</taxon>
        <taxon>Varanidae</taxon>
        <taxon>Varanus</taxon>
    </lineage>
</organism>
<feature type="transmembrane region" description="Helical" evidence="7">
    <location>
        <begin position="76"/>
        <end position="101"/>
    </location>
</feature>
<dbReference type="Ensembl" id="ENSVKKT00000016108.1">
    <property type="protein sequence ID" value="ENSVKKP00000015735.1"/>
    <property type="gene ID" value="ENSVKKG00000010735.1"/>
</dbReference>
<feature type="transmembrane region" description="Helical" evidence="7">
    <location>
        <begin position="146"/>
        <end position="166"/>
    </location>
</feature>
<dbReference type="PANTHER" id="PTHR10361">
    <property type="entry name" value="SODIUM-BILE ACID COTRANSPORTER"/>
    <property type="match status" value="1"/>
</dbReference>
<dbReference type="Pfam" id="PF01758">
    <property type="entry name" value="SBF"/>
    <property type="match status" value="1"/>
</dbReference>
<comment type="similarity">
    <text evidence="2">Belongs to the bile acid:sodium symporter (BASS) (TC 2.A.28) family.</text>
</comment>
<protein>
    <submittedName>
        <fullName evidence="8">Solute carrier family 10 member 6</fullName>
    </submittedName>
</protein>
<keyword evidence="4" id="KW-0813">Transport</keyword>
<dbReference type="PANTHER" id="PTHR10361:SF55">
    <property type="entry name" value="SODIUM-DEPENDENT ORGANIC ANION TRANSPORTER"/>
    <property type="match status" value="1"/>
</dbReference>
<feature type="transmembrane region" description="Helical" evidence="7">
    <location>
        <begin position="178"/>
        <end position="196"/>
    </location>
</feature>
<dbReference type="AlphaFoldDB" id="A0A8D2Q315"/>
<dbReference type="Gene3D" id="1.20.1530.20">
    <property type="match status" value="1"/>
</dbReference>
<evidence type="ECO:0000256" key="1">
    <source>
        <dbReference type="ARBA" id="ARBA00004141"/>
    </source>
</evidence>
<evidence type="ECO:0000256" key="7">
    <source>
        <dbReference type="SAM" id="Phobius"/>
    </source>
</evidence>
<feature type="transmembrane region" description="Helical" evidence="7">
    <location>
        <begin position="14"/>
        <end position="35"/>
    </location>
</feature>